<dbReference type="InterPro" id="IPR053178">
    <property type="entry name" value="Osmoadaptation_assoc"/>
</dbReference>
<evidence type="ECO:0000256" key="5">
    <source>
        <dbReference type="SAM" id="MobiDB-lite"/>
    </source>
</evidence>
<sequence length="515" mass="57550">MVGVPGKSKGCNTCRKRKIACGLQTPACIQCIKSKRVCTGYQREKLFVLVQPGEKNRKKKRVVLRGQGEDDDKSPPSSGSELQTTPRAETEIIVSPEITTISKSIDRQMILNSFLAQFTPVSRTQRLRGTTPWISMMAGIPIDQSRALEASMFALSAAALGRSCQDRAMVVESLALYNKGLNELQKALYDPSTMYSDETLAACLALGMYEVMECPANGRHGYESHCRGILSLVQNRGVNAHTSPLGLQLFLAARGQGILYSIQYHAPTFLASTAWMEIPWMHSKKEPIDRIMDCLAVAPRILQRTDAFPRLGPAEQANLAYDICLECWQLDRTLQEIYDDLTSNTSSPLFWPEPSRDQLLDHDDNTNRLFPVAFNFPDLRIASTLMIFWATRLMLWSGLCNLYQLINAVDPSMIYKTATGDEKLTDNSGPCLTQLGYSSNYLSLARNVCQSVEYCLQEEMRVWGLFTVSTGLGIVLGTVQNDPQCRREVHWIQAMLGKIQARGLRIWQHGISDCA</sequence>
<dbReference type="GO" id="GO:0000981">
    <property type="term" value="F:DNA-binding transcription factor activity, RNA polymerase II-specific"/>
    <property type="evidence" value="ECO:0007669"/>
    <property type="project" value="InterPro"/>
</dbReference>
<dbReference type="GeneID" id="34611957"/>
<dbReference type="Proteomes" id="UP000184188">
    <property type="component" value="Unassembled WGS sequence"/>
</dbReference>
<dbReference type="InterPro" id="IPR021858">
    <property type="entry name" value="Fun_TF"/>
</dbReference>
<dbReference type="Pfam" id="PF11951">
    <property type="entry name" value="Fungal_trans_2"/>
    <property type="match status" value="1"/>
</dbReference>
<accession>A0A1L9SSM9</accession>
<evidence type="ECO:0000256" key="3">
    <source>
        <dbReference type="ARBA" id="ARBA00023163"/>
    </source>
</evidence>
<evidence type="ECO:0000313" key="7">
    <source>
        <dbReference type="EMBL" id="OJJ50107.1"/>
    </source>
</evidence>
<dbReference type="InterPro" id="IPR036864">
    <property type="entry name" value="Zn2-C6_fun-type_DNA-bd_sf"/>
</dbReference>
<gene>
    <name evidence="7" type="ORF">ASPZODRAFT_149516</name>
</gene>
<dbReference type="STRING" id="1073090.A0A1L9SSM9"/>
<evidence type="ECO:0000313" key="8">
    <source>
        <dbReference type="Proteomes" id="UP000184188"/>
    </source>
</evidence>
<name>A0A1L9SSM9_9EURO</name>
<reference evidence="8" key="1">
    <citation type="journal article" date="2017" name="Genome Biol.">
        <title>Comparative genomics reveals high biological diversity and specific adaptations in the industrially and medically important fungal genus Aspergillus.</title>
        <authorList>
            <person name="de Vries R.P."/>
            <person name="Riley R."/>
            <person name="Wiebenga A."/>
            <person name="Aguilar-Osorio G."/>
            <person name="Amillis S."/>
            <person name="Uchima C.A."/>
            <person name="Anderluh G."/>
            <person name="Asadollahi M."/>
            <person name="Askin M."/>
            <person name="Barry K."/>
            <person name="Battaglia E."/>
            <person name="Bayram O."/>
            <person name="Benocci T."/>
            <person name="Braus-Stromeyer S.A."/>
            <person name="Caldana C."/>
            <person name="Canovas D."/>
            <person name="Cerqueira G.C."/>
            <person name="Chen F."/>
            <person name="Chen W."/>
            <person name="Choi C."/>
            <person name="Clum A."/>
            <person name="Dos Santos R.A."/>
            <person name="Damasio A.R."/>
            <person name="Diallinas G."/>
            <person name="Emri T."/>
            <person name="Fekete E."/>
            <person name="Flipphi M."/>
            <person name="Freyberg S."/>
            <person name="Gallo A."/>
            <person name="Gournas C."/>
            <person name="Habgood R."/>
            <person name="Hainaut M."/>
            <person name="Harispe M.L."/>
            <person name="Henrissat B."/>
            <person name="Hilden K.S."/>
            <person name="Hope R."/>
            <person name="Hossain A."/>
            <person name="Karabika E."/>
            <person name="Karaffa L."/>
            <person name="Karanyi Z."/>
            <person name="Krasevec N."/>
            <person name="Kuo A."/>
            <person name="Kusch H."/>
            <person name="LaButti K."/>
            <person name="Lagendijk E.L."/>
            <person name="Lapidus A."/>
            <person name="Levasseur A."/>
            <person name="Lindquist E."/>
            <person name="Lipzen A."/>
            <person name="Logrieco A.F."/>
            <person name="MacCabe A."/>
            <person name="Maekelae M.R."/>
            <person name="Malavazi I."/>
            <person name="Melin P."/>
            <person name="Meyer V."/>
            <person name="Mielnichuk N."/>
            <person name="Miskei M."/>
            <person name="Molnar A.P."/>
            <person name="Mule G."/>
            <person name="Ngan C.Y."/>
            <person name="Orejas M."/>
            <person name="Orosz E."/>
            <person name="Ouedraogo J.P."/>
            <person name="Overkamp K.M."/>
            <person name="Park H.-S."/>
            <person name="Perrone G."/>
            <person name="Piumi F."/>
            <person name="Punt P.J."/>
            <person name="Ram A.F."/>
            <person name="Ramon A."/>
            <person name="Rauscher S."/>
            <person name="Record E."/>
            <person name="Riano-Pachon D.M."/>
            <person name="Robert V."/>
            <person name="Roehrig J."/>
            <person name="Ruller R."/>
            <person name="Salamov A."/>
            <person name="Salih N.S."/>
            <person name="Samson R.A."/>
            <person name="Sandor E."/>
            <person name="Sanguinetti M."/>
            <person name="Schuetze T."/>
            <person name="Sepcic K."/>
            <person name="Shelest E."/>
            <person name="Sherlock G."/>
            <person name="Sophianopoulou V."/>
            <person name="Squina F.M."/>
            <person name="Sun H."/>
            <person name="Susca A."/>
            <person name="Todd R.B."/>
            <person name="Tsang A."/>
            <person name="Unkles S.E."/>
            <person name="van de Wiele N."/>
            <person name="van Rossen-Uffink D."/>
            <person name="Oliveira J.V."/>
            <person name="Vesth T.C."/>
            <person name="Visser J."/>
            <person name="Yu J.-H."/>
            <person name="Zhou M."/>
            <person name="Andersen M.R."/>
            <person name="Archer D.B."/>
            <person name="Baker S.E."/>
            <person name="Benoit I."/>
            <person name="Brakhage A.A."/>
            <person name="Braus G.H."/>
            <person name="Fischer R."/>
            <person name="Frisvad J.C."/>
            <person name="Goldman G.H."/>
            <person name="Houbraken J."/>
            <person name="Oakley B."/>
            <person name="Pocsi I."/>
            <person name="Scazzocchio C."/>
            <person name="Seiboth B."/>
            <person name="vanKuyk P.A."/>
            <person name="Wortman J."/>
            <person name="Dyer P.S."/>
            <person name="Grigoriev I.V."/>
        </authorList>
    </citation>
    <scope>NUCLEOTIDE SEQUENCE [LARGE SCALE GENOMIC DNA]</scope>
    <source>
        <strain evidence="8">CBS 506.65</strain>
    </source>
</reference>
<keyword evidence="1" id="KW-0805">Transcription regulation</keyword>
<keyword evidence="2" id="KW-0238">DNA-binding</keyword>
<dbReference type="RefSeq" id="XP_022584617.1">
    <property type="nucleotide sequence ID" value="XM_022725492.1"/>
</dbReference>
<dbReference type="SUPFAM" id="SSF57701">
    <property type="entry name" value="Zn2/Cys6 DNA-binding domain"/>
    <property type="match status" value="1"/>
</dbReference>
<dbReference type="PROSITE" id="PS00463">
    <property type="entry name" value="ZN2_CY6_FUNGAL_1"/>
    <property type="match status" value="1"/>
</dbReference>
<dbReference type="SMART" id="SM00066">
    <property type="entry name" value="GAL4"/>
    <property type="match status" value="1"/>
</dbReference>
<protein>
    <recommendedName>
        <fullName evidence="6">Zn(2)-C6 fungal-type domain-containing protein</fullName>
    </recommendedName>
</protein>
<evidence type="ECO:0000256" key="1">
    <source>
        <dbReference type="ARBA" id="ARBA00023015"/>
    </source>
</evidence>
<keyword evidence="8" id="KW-1185">Reference proteome</keyword>
<dbReference type="Gene3D" id="4.10.240.10">
    <property type="entry name" value="Zn(2)-C6 fungal-type DNA-binding domain"/>
    <property type="match status" value="1"/>
</dbReference>
<dbReference type="EMBL" id="KV878337">
    <property type="protein sequence ID" value="OJJ50107.1"/>
    <property type="molecule type" value="Genomic_DNA"/>
</dbReference>
<dbReference type="PANTHER" id="PTHR38111:SF11">
    <property type="entry name" value="TRANSCRIPTION FACTOR DOMAIN-CONTAINING PROTEIN-RELATED"/>
    <property type="match status" value="1"/>
</dbReference>
<dbReference type="GO" id="GO:0008270">
    <property type="term" value="F:zinc ion binding"/>
    <property type="evidence" value="ECO:0007669"/>
    <property type="project" value="InterPro"/>
</dbReference>
<evidence type="ECO:0000256" key="2">
    <source>
        <dbReference type="ARBA" id="ARBA00023125"/>
    </source>
</evidence>
<dbReference type="GO" id="GO:0003677">
    <property type="term" value="F:DNA binding"/>
    <property type="evidence" value="ECO:0007669"/>
    <property type="project" value="UniProtKB-KW"/>
</dbReference>
<organism evidence="7 8">
    <name type="scientific">Penicilliopsis zonata CBS 506.65</name>
    <dbReference type="NCBI Taxonomy" id="1073090"/>
    <lineage>
        <taxon>Eukaryota</taxon>
        <taxon>Fungi</taxon>
        <taxon>Dikarya</taxon>
        <taxon>Ascomycota</taxon>
        <taxon>Pezizomycotina</taxon>
        <taxon>Eurotiomycetes</taxon>
        <taxon>Eurotiomycetidae</taxon>
        <taxon>Eurotiales</taxon>
        <taxon>Aspergillaceae</taxon>
        <taxon>Penicilliopsis</taxon>
    </lineage>
</organism>
<feature type="domain" description="Zn(2)-C6 fungal-type" evidence="6">
    <location>
        <begin position="10"/>
        <end position="39"/>
    </location>
</feature>
<dbReference type="InterPro" id="IPR001138">
    <property type="entry name" value="Zn2Cys6_DnaBD"/>
</dbReference>
<dbReference type="AlphaFoldDB" id="A0A1L9SSM9"/>
<evidence type="ECO:0000259" key="6">
    <source>
        <dbReference type="PROSITE" id="PS50048"/>
    </source>
</evidence>
<feature type="region of interest" description="Disordered" evidence="5">
    <location>
        <begin position="58"/>
        <end position="89"/>
    </location>
</feature>
<dbReference type="OrthoDB" id="3525185at2759"/>
<dbReference type="Pfam" id="PF00172">
    <property type="entry name" value="Zn_clus"/>
    <property type="match status" value="1"/>
</dbReference>
<dbReference type="CDD" id="cd00067">
    <property type="entry name" value="GAL4"/>
    <property type="match status" value="1"/>
</dbReference>
<keyword evidence="3" id="KW-0804">Transcription</keyword>
<evidence type="ECO:0000256" key="4">
    <source>
        <dbReference type="ARBA" id="ARBA00023242"/>
    </source>
</evidence>
<proteinExistence type="predicted"/>
<dbReference type="PROSITE" id="PS50048">
    <property type="entry name" value="ZN2_CY6_FUNGAL_2"/>
    <property type="match status" value="1"/>
</dbReference>
<dbReference type="PANTHER" id="PTHR38111">
    <property type="entry name" value="ZN(2)-C6 FUNGAL-TYPE DOMAIN-CONTAINING PROTEIN-RELATED"/>
    <property type="match status" value="1"/>
</dbReference>
<keyword evidence="4" id="KW-0539">Nucleus</keyword>
<feature type="compositionally biased region" description="Polar residues" evidence="5">
    <location>
        <begin position="75"/>
        <end position="87"/>
    </location>
</feature>
<dbReference type="VEuPathDB" id="FungiDB:ASPZODRAFT_149516"/>